<gene>
    <name evidence="1" type="ORF">Q2T42_30985</name>
</gene>
<name>A0AA96WUI8_LEPBY</name>
<proteinExistence type="predicted"/>
<organism evidence="1">
    <name type="scientific">Leptolyngbya boryana CZ1</name>
    <dbReference type="NCBI Taxonomy" id="3060204"/>
    <lineage>
        <taxon>Bacteria</taxon>
        <taxon>Bacillati</taxon>
        <taxon>Cyanobacteriota</taxon>
        <taxon>Cyanophyceae</taxon>
        <taxon>Leptolyngbyales</taxon>
        <taxon>Leptolyngbyaceae</taxon>
        <taxon>Leptolyngbya group</taxon>
        <taxon>Leptolyngbya</taxon>
    </lineage>
</organism>
<sequence>MTDLLPNREKTGLLMLADSCEAALEESLKDATPDDALNMINKILAAW</sequence>
<dbReference type="EMBL" id="CP130144">
    <property type="protein sequence ID" value="WNZ46216.1"/>
    <property type="molecule type" value="Genomic_DNA"/>
</dbReference>
<reference evidence="1" key="1">
    <citation type="journal article" date="2023" name="Plants (Basel)">
        <title>Genomic Analysis of Leptolyngbya boryana CZ1 Reveals Efficient Carbon Fixation Modules.</title>
        <authorList>
            <person name="Bai X."/>
            <person name="Wang H."/>
            <person name="Cheng W."/>
            <person name="Wang J."/>
            <person name="Ma M."/>
            <person name="Hu H."/>
            <person name="Song Z."/>
            <person name="Ma H."/>
            <person name="Fan Y."/>
            <person name="Du C."/>
            <person name="Xu J."/>
        </authorList>
    </citation>
    <scope>NUCLEOTIDE SEQUENCE</scope>
    <source>
        <strain evidence="1">CZ1</strain>
    </source>
</reference>
<dbReference type="AlphaFoldDB" id="A0AA96WUI8"/>
<evidence type="ECO:0000313" key="1">
    <source>
        <dbReference type="EMBL" id="WNZ46216.1"/>
    </source>
</evidence>
<dbReference type="RefSeq" id="WP_316427464.1">
    <property type="nucleotide sequence ID" value="NZ_CP130144.1"/>
</dbReference>
<reference evidence="1" key="2">
    <citation type="submission" date="2023-07" db="EMBL/GenBank/DDBJ databases">
        <authorList>
            <person name="Bai X.-H."/>
            <person name="Wang H.-H."/>
            <person name="Wang J."/>
            <person name="Ma M.-Y."/>
            <person name="Hu H.-H."/>
            <person name="Song Z.-L."/>
            <person name="Ma H.-G."/>
            <person name="Fan Y."/>
            <person name="Du C.-Y."/>
            <person name="Xu J.-C."/>
        </authorList>
    </citation>
    <scope>NUCLEOTIDE SEQUENCE</scope>
    <source>
        <strain evidence="1">CZ1</strain>
    </source>
</reference>
<accession>A0AA96WUI8</accession>
<protein>
    <submittedName>
        <fullName evidence="1">Uncharacterized protein</fullName>
    </submittedName>
</protein>